<evidence type="ECO:0000256" key="3">
    <source>
        <dbReference type="SAM" id="MobiDB-lite"/>
    </source>
</evidence>
<dbReference type="Gene3D" id="3.40.50.300">
    <property type="entry name" value="P-loop containing nucleotide triphosphate hydrolases"/>
    <property type="match status" value="1"/>
</dbReference>
<feature type="region of interest" description="Disordered" evidence="3">
    <location>
        <begin position="1"/>
        <end position="29"/>
    </location>
</feature>
<dbReference type="PROSITE" id="PS51206">
    <property type="entry name" value="SF3_HELICASE_1"/>
    <property type="match status" value="1"/>
</dbReference>
<accession>A0A4V3RRI4</accession>
<dbReference type="AlphaFoldDB" id="A0A4V3RRI4"/>
<dbReference type="InterPro" id="IPR004968">
    <property type="entry name" value="DNA_primase/NTPase_C"/>
</dbReference>
<dbReference type="Pfam" id="PF19263">
    <property type="entry name" value="DUF5906"/>
    <property type="match status" value="1"/>
</dbReference>
<comment type="caution">
    <text evidence="5">The sequence shown here is derived from an EMBL/GenBank/DDBJ whole genome shotgun (WGS) entry which is preliminary data.</text>
</comment>
<keyword evidence="6" id="KW-1185">Reference proteome</keyword>
<dbReference type="InterPro" id="IPR006500">
    <property type="entry name" value="Helicase_put_C_phage/plasmid"/>
</dbReference>
<dbReference type="SUPFAM" id="SSF52540">
    <property type="entry name" value="P-loop containing nucleoside triphosphate hydrolases"/>
    <property type="match status" value="1"/>
</dbReference>
<dbReference type="GO" id="GO:0005524">
    <property type="term" value="F:ATP binding"/>
    <property type="evidence" value="ECO:0007669"/>
    <property type="project" value="UniProtKB-KW"/>
</dbReference>
<evidence type="ECO:0000313" key="6">
    <source>
        <dbReference type="Proteomes" id="UP000310263"/>
    </source>
</evidence>
<feature type="domain" description="SF3 helicase" evidence="4">
    <location>
        <begin position="274"/>
        <end position="452"/>
    </location>
</feature>
<dbReference type="InterPro" id="IPR045455">
    <property type="entry name" value="NrS-1_pol-like_helicase"/>
</dbReference>
<keyword evidence="1" id="KW-0547">Nucleotide-binding</keyword>
<dbReference type="Proteomes" id="UP000310263">
    <property type="component" value="Unassembled WGS sequence"/>
</dbReference>
<dbReference type="EMBL" id="SRYE01000001">
    <property type="protein sequence ID" value="TGY63200.1"/>
    <property type="molecule type" value="Genomic_DNA"/>
</dbReference>
<dbReference type="InterPro" id="IPR027417">
    <property type="entry name" value="P-loop_NTPase"/>
</dbReference>
<reference evidence="5 6" key="1">
    <citation type="submission" date="2019-04" db="EMBL/GenBank/DDBJ databases">
        <title>Microbes associate with the intestines of laboratory mice.</title>
        <authorList>
            <person name="Navarre W."/>
            <person name="Wong E."/>
            <person name="Huang K."/>
            <person name="Tropini C."/>
            <person name="Ng K."/>
            <person name="Yu B."/>
        </authorList>
    </citation>
    <scope>NUCLEOTIDE SEQUENCE [LARGE SCALE GENOMIC DNA]</scope>
    <source>
        <strain evidence="5 6">NM07_P-09</strain>
    </source>
</reference>
<protein>
    <recommendedName>
        <fullName evidence="4">SF3 helicase domain-containing protein</fullName>
    </recommendedName>
</protein>
<dbReference type="InterPro" id="IPR014015">
    <property type="entry name" value="Helicase_SF3_DNA-vir"/>
</dbReference>
<evidence type="ECO:0000256" key="1">
    <source>
        <dbReference type="ARBA" id="ARBA00022741"/>
    </source>
</evidence>
<dbReference type="NCBIfam" id="TIGR01613">
    <property type="entry name" value="primase_Cterm"/>
    <property type="match status" value="1"/>
</dbReference>
<keyword evidence="2" id="KW-0067">ATP-binding</keyword>
<name>A0A4V3RRI4_9ACTN</name>
<sequence length="647" mass="71758">MEAKEKSSSPAATAKGTAPSNCKYYSSLPPIFQVSDPQTKDEMKRGRAYDEGNQGEAYNPDYLYGGENYHKALSDAVSYVLRGCAGDGLSALSDVVVKVTNALVAWVNLSEPPSNPEAGKIYGRGFRWPRLKSIDPVQAAELVFAQEVIRMVCVKETVDKPTSEGVFAMYDPDEGIYREIGDGQIDLWCQEVVGAVNGNWKKNFVQKLHDMASRRENRACECDNPSLVFMANGIWDYEERVLREFSPEVVALRKSTTRLPDKEPPVPEHTMPDGSKIDFWQLLDSYAPYDGGRDLLVKVAGASLRSYHNWRVMVTFHNSTGHNGKSTFLDCLKSLVGYDGCMTSSLALLAGGGDGGRFGVSNIVGVSLITCEDSDSGAYLKDNSRLKSIISHDAIGVERKNKGMFDYTPHALIVCAANDIPKTRDKGDAWLARNIYVPFAGQFVGKADDKTIRSEWVVSPEFCEYLAYQALVKWDRYYELPEPKEAAQLKHEWVLGNDTVAEFWEDVKDSITADFVPNDYLSMRYDEWLDAEHKGMRMQMSRKAFTTRIVELACSDGEWTQSKDASGSVRKTSCEKWCPGLRAYCKRAAGFGGAGGWVPFLGRRRGIFRTVVLDYCTAHGTTPADLGAGYAAVREQLGLATDTEDSD</sequence>
<proteinExistence type="predicted"/>
<evidence type="ECO:0000259" key="4">
    <source>
        <dbReference type="PROSITE" id="PS51206"/>
    </source>
</evidence>
<dbReference type="OrthoDB" id="9763644at2"/>
<evidence type="ECO:0000256" key="2">
    <source>
        <dbReference type="ARBA" id="ARBA00022840"/>
    </source>
</evidence>
<gene>
    <name evidence="5" type="ORF">E5334_01475</name>
</gene>
<dbReference type="Pfam" id="PF03288">
    <property type="entry name" value="Pox_D5"/>
    <property type="match status" value="1"/>
</dbReference>
<organism evidence="5 6">
    <name type="scientific">Muricaecibacterium torontonense</name>
    <dbReference type="NCBI Taxonomy" id="3032871"/>
    <lineage>
        <taxon>Bacteria</taxon>
        <taxon>Bacillati</taxon>
        <taxon>Actinomycetota</taxon>
        <taxon>Coriobacteriia</taxon>
        <taxon>Coriobacteriales</taxon>
        <taxon>Atopobiaceae</taxon>
        <taxon>Muricaecibacterium</taxon>
    </lineage>
</organism>
<evidence type="ECO:0000313" key="5">
    <source>
        <dbReference type="EMBL" id="TGY63200.1"/>
    </source>
</evidence>